<dbReference type="GO" id="GO:0005509">
    <property type="term" value="F:calcium ion binding"/>
    <property type="evidence" value="ECO:0007669"/>
    <property type="project" value="InterPro"/>
</dbReference>
<keyword evidence="5" id="KW-1185">Reference proteome</keyword>
<dbReference type="InterPro" id="IPR018502">
    <property type="entry name" value="Annexin_repeat"/>
</dbReference>
<reference evidence="4" key="2">
    <citation type="submission" date="2025-08" db="UniProtKB">
        <authorList>
            <consortium name="Ensembl"/>
        </authorList>
    </citation>
    <scope>IDENTIFICATION</scope>
</reference>
<dbReference type="GO" id="GO:0005737">
    <property type="term" value="C:cytoplasm"/>
    <property type="evidence" value="ECO:0007669"/>
    <property type="project" value="TreeGrafter"/>
</dbReference>
<proteinExistence type="inferred from homology"/>
<organism evidence="4 5">
    <name type="scientific">Erpetoichthys calabaricus</name>
    <name type="common">Rope fish</name>
    <name type="synonym">Calamoichthys calabaricus</name>
    <dbReference type="NCBI Taxonomy" id="27687"/>
    <lineage>
        <taxon>Eukaryota</taxon>
        <taxon>Metazoa</taxon>
        <taxon>Chordata</taxon>
        <taxon>Craniata</taxon>
        <taxon>Vertebrata</taxon>
        <taxon>Euteleostomi</taxon>
        <taxon>Actinopterygii</taxon>
        <taxon>Polypteriformes</taxon>
        <taxon>Polypteridae</taxon>
        <taxon>Erpetoichthys</taxon>
    </lineage>
</organism>
<dbReference type="GO" id="GO:0005544">
    <property type="term" value="F:calcium-dependent phospholipid binding"/>
    <property type="evidence" value="ECO:0007669"/>
    <property type="project" value="InterPro"/>
</dbReference>
<name>A0A8C4T8Y4_ERPCA</name>
<dbReference type="PANTHER" id="PTHR10502">
    <property type="entry name" value="ANNEXIN"/>
    <property type="match status" value="1"/>
</dbReference>
<dbReference type="GO" id="GO:0005886">
    <property type="term" value="C:plasma membrane"/>
    <property type="evidence" value="ECO:0007669"/>
    <property type="project" value="TreeGrafter"/>
</dbReference>
<comment type="similarity">
    <text evidence="1">Belongs to the annexin family.</text>
</comment>
<dbReference type="SMART" id="SM00335">
    <property type="entry name" value="ANX"/>
    <property type="match status" value="2"/>
</dbReference>
<dbReference type="FunFam" id="1.10.220.10:FF:000001">
    <property type="entry name" value="Annexin"/>
    <property type="match status" value="1"/>
</dbReference>
<keyword evidence="3" id="KW-0041">Annexin</keyword>
<dbReference type="PANTHER" id="PTHR10502:SF28">
    <property type="entry name" value="ANNEXIN A4"/>
    <property type="match status" value="1"/>
</dbReference>
<dbReference type="PROSITE" id="PS51897">
    <property type="entry name" value="ANNEXIN_2"/>
    <property type="match status" value="1"/>
</dbReference>
<dbReference type="InterPro" id="IPR037104">
    <property type="entry name" value="Annexin_sf"/>
</dbReference>
<evidence type="ECO:0000313" key="5">
    <source>
        <dbReference type="Proteomes" id="UP000694620"/>
    </source>
</evidence>
<protein>
    <submittedName>
        <fullName evidence="4">Annexin A4</fullName>
    </submittedName>
</protein>
<dbReference type="SUPFAM" id="SSF47874">
    <property type="entry name" value="Annexin"/>
    <property type="match status" value="2"/>
</dbReference>
<evidence type="ECO:0000256" key="3">
    <source>
        <dbReference type="ARBA" id="ARBA00023216"/>
    </source>
</evidence>
<dbReference type="Proteomes" id="UP000694620">
    <property type="component" value="Chromosome 4"/>
</dbReference>
<reference evidence="4" key="3">
    <citation type="submission" date="2025-09" db="UniProtKB">
        <authorList>
            <consortium name="Ensembl"/>
        </authorList>
    </citation>
    <scope>IDENTIFICATION</scope>
</reference>
<dbReference type="GO" id="GO:0012506">
    <property type="term" value="C:vesicle membrane"/>
    <property type="evidence" value="ECO:0007669"/>
    <property type="project" value="TreeGrafter"/>
</dbReference>
<dbReference type="Ensembl" id="ENSECRT00000028654.1">
    <property type="protein sequence ID" value="ENSECRP00000028068.1"/>
    <property type="gene ID" value="ENSECRG00000018993.1"/>
</dbReference>
<evidence type="ECO:0000256" key="2">
    <source>
        <dbReference type="ARBA" id="ARBA00022737"/>
    </source>
</evidence>
<dbReference type="GO" id="GO:0001786">
    <property type="term" value="F:phosphatidylserine binding"/>
    <property type="evidence" value="ECO:0007669"/>
    <property type="project" value="TreeGrafter"/>
</dbReference>
<reference evidence="4" key="1">
    <citation type="submission" date="2021-06" db="EMBL/GenBank/DDBJ databases">
        <authorList>
            <consortium name="Wellcome Sanger Institute Data Sharing"/>
        </authorList>
    </citation>
    <scope>NUCLEOTIDE SEQUENCE [LARGE SCALE GENOMIC DNA]</scope>
</reference>
<dbReference type="AlphaFoldDB" id="A0A8C4T8Y4"/>
<dbReference type="Gene3D" id="1.10.220.10">
    <property type="entry name" value="Annexin"/>
    <property type="match status" value="3"/>
</dbReference>
<accession>A0A8C4T8Y4</accession>
<dbReference type="GO" id="GO:0005634">
    <property type="term" value="C:nucleus"/>
    <property type="evidence" value="ECO:0007669"/>
    <property type="project" value="TreeGrafter"/>
</dbReference>
<evidence type="ECO:0000256" key="1">
    <source>
        <dbReference type="ARBA" id="ARBA00007831"/>
    </source>
</evidence>
<dbReference type="GeneTree" id="ENSGT00940000156575"/>
<dbReference type="Pfam" id="PF00191">
    <property type="entry name" value="Annexin"/>
    <property type="match status" value="2"/>
</dbReference>
<evidence type="ECO:0000313" key="4">
    <source>
        <dbReference type="Ensembl" id="ENSECRP00000028068.1"/>
    </source>
</evidence>
<sequence length="170" mass="18757">ILDTHLLLFKVILFEIPFVTMVAIGSRGTVMQHPKFNADEDAKKLWVAMKGAGTDEAAIFNIIAFKASFGKDLADEIKSELTGHFEKVVLGLLMPAPVYDGHELHHKSMKGLGTTDSILIRVKVSLCEVNMLDIKVQVLKMYGKTLFLFIKGDCSGDYRNILLSLCGGDN</sequence>
<keyword evidence="2" id="KW-0677">Repeat</keyword>